<proteinExistence type="predicted"/>
<protein>
    <submittedName>
        <fullName evidence="1">Uncharacterized protein</fullName>
    </submittedName>
</protein>
<name>A0A8A1L9U7_AJEC8</name>
<organism evidence="1 2">
    <name type="scientific">Ajellomyces capsulatus (strain H88)</name>
    <name type="common">Darling's disease fungus</name>
    <name type="synonym">Histoplasma capsulatum</name>
    <dbReference type="NCBI Taxonomy" id="544711"/>
    <lineage>
        <taxon>Eukaryota</taxon>
        <taxon>Fungi</taxon>
        <taxon>Dikarya</taxon>
        <taxon>Ascomycota</taxon>
        <taxon>Pezizomycotina</taxon>
        <taxon>Eurotiomycetes</taxon>
        <taxon>Eurotiomycetidae</taxon>
        <taxon>Onygenales</taxon>
        <taxon>Ajellomycetaceae</taxon>
        <taxon>Histoplasma</taxon>
    </lineage>
</organism>
<reference evidence="1" key="1">
    <citation type="submission" date="2021-01" db="EMBL/GenBank/DDBJ databases">
        <title>Chromosome-level genome assembly of a human fungal pathogen reveals clustering of transcriptionally co-regulated genes.</title>
        <authorList>
            <person name="Voorhies M."/>
            <person name="Cohen S."/>
            <person name="Shea T.P."/>
            <person name="Petrus S."/>
            <person name="Munoz J.F."/>
            <person name="Poplawski S."/>
            <person name="Goldman W.E."/>
            <person name="Michael T."/>
            <person name="Cuomo C.A."/>
            <person name="Sil A."/>
            <person name="Beyhan S."/>
        </authorList>
    </citation>
    <scope>NUCLEOTIDE SEQUENCE</scope>
    <source>
        <strain evidence="1">H88</strain>
    </source>
</reference>
<gene>
    <name evidence="1" type="ORF">I7I53_09801</name>
</gene>
<dbReference type="VEuPathDB" id="FungiDB:I7I53_09801"/>
<dbReference type="EMBL" id="CP069102">
    <property type="protein sequence ID" value="QSS49453.1"/>
    <property type="molecule type" value="Genomic_DNA"/>
</dbReference>
<evidence type="ECO:0000313" key="1">
    <source>
        <dbReference type="EMBL" id="QSS49453.1"/>
    </source>
</evidence>
<dbReference type="AlphaFoldDB" id="A0A8A1L9U7"/>
<evidence type="ECO:0000313" key="2">
    <source>
        <dbReference type="Proteomes" id="UP000663419"/>
    </source>
</evidence>
<sequence length="61" mass="6785">MFASQYADGIQWISGCWKIANVGGFGKSEISLPAKGELYEVGLEVVQFDTVALSRLEIQWF</sequence>
<accession>A0A8A1L9U7</accession>
<dbReference type="Proteomes" id="UP000663419">
    <property type="component" value="Chromosome 1"/>
</dbReference>